<dbReference type="SMART" id="SM00710">
    <property type="entry name" value="PbH1"/>
    <property type="match status" value="7"/>
</dbReference>
<feature type="domain" description="DUF11" evidence="9">
    <location>
        <begin position="1332"/>
        <end position="1439"/>
    </location>
</feature>
<dbReference type="GO" id="GO:0005576">
    <property type="term" value="C:extracellular region"/>
    <property type="evidence" value="ECO:0007669"/>
    <property type="project" value="UniProtKB-SubCell"/>
</dbReference>
<feature type="domain" description="DUF11" evidence="9">
    <location>
        <begin position="1447"/>
        <end position="1560"/>
    </location>
</feature>
<feature type="domain" description="DUF11" evidence="9">
    <location>
        <begin position="761"/>
        <end position="861"/>
    </location>
</feature>
<dbReference type="InterPro" id="IPR001434">
    <property type="entry name" value="OmcB-like_DUF11"/>
</dbReference>
<proteinExistence type="predicted"/>
<dbReference type="OrthoDB" id="76596at2157"/>
<dbReference type="Gene3D" id="2.60.40.10">
    <property type="entry name" value="Immunoglobulins"/>
    <property type="match status" value="2"/>
</dbReference>
<keyword evidence="8" id="KW-1133">Transmembrane helix</keyword>
<feature type="domain" description="DUF11" evidence="9">
    <location>
        <begin position="644"/>
        <end position="753"/>
    </location>
</feature>
<comment type="caution">
    <text evidence="10">The sequence shown here is derived from an EMBL/GenBank/DDBJ whole genome shotgun (WGS) entry which is preliminary data.</text>
</comment>
<name>A0A166ATS4_METOA</name>
<accession>A0A166ATS4</accession>
<keyword evidence="6 8" id="KW-0472">Membrane</keyword>
<dbReference type="NCBIfam" id="TIGR01451">
    <property type="entry name" value="B_ant_repeat"/>
    <property type="match status" value="8"/>
</dbReference>
<evidence type="ECO:0000256" key="1">
    <source>
        <dbReference type="ARBA" id="ARBA00004196"/>
    </source>
</evidence>
<protein>
    <recommendedName>
        <fullName evidence="9">DUF11 domain-containing protein</fullName>
    </recommendedName>
</protein>
<keyword evidence="7" id="KW-0998">Cell outer membrane</keyword>
<feature type="domain" description="DUF11" evidence="9">
    <location>
        <begin position="871"/>
        <end position="979"/>
    </location>
</feature>
<gene>
    <name evidence="10" type="ORF">MBORA_12180</name>
</gene>
<dbReference type="Proteomes" id="UP000077428">
    <property type="component" value="Unassembled WGS sequence"/>
</dbReference>
<dbReference type="SUPFAM" id="SSF51126">
    <property type="entry name" value="Pectin lyase-like"/>
    <property type="match status" value="1"/>
</dbReference>
<dbReference type="InterPro" id="IPR051172">
    <property type="entry name" value="Chlamydia_OmcB"/>
</dbReference>
<dbReference type="InterPro" id="IPR047589">
    <property type="entry name" value="DUF11_rpt"/>
</dbReference>
<evidence type="ECO:0000259" key="9">
    <source>
        <dbReference type="Pfam" id="PF01345"/>
    </source>
</evidence>
<comment type="subcellular location">
    <subcellularLocation>
        <location evidence="1">Cell envelope</location>
    </subcellularLocation>
    <subcellularLocation>
        <location evidence="2">Cell outer membrane</location>
    </subcellularLocation>
    <subcellularLocation>
        <location evidence="3">Secreted</location>
    </subcellularLocation>
</comment>
<dbReference type="RefSeq" id="WP_063720382.1">
    <property type="nucleotide sequence ID" value="NZ_LT985165.1"/>
</dbReference>
<dbReference type="InterPro" id="IPR013783">
    <property type="entry name" value="Ig-like_fold"/>
</dbReference>
<evidence type="ECO:0000256" key="8">
    <source>
        <dbReference type="SAM" id="Phobius"/>
    </source>
</evidence>
<evidence type="ECO:0000256" key="2">
    <source>
        <dbReference type="ARBA" id="ARBA00004442"/>
    </source>
</evidence>
<feature type="domain" description="DUF11" evidence="9">
    <location>
        <begin position="986"/>
        <end position="1086"/>
    </location>
</feature>
<evidence type="ECO:0000256" key="7">
    <source>
        <dbReference type="ARBA" id="ARBA00023237"/>
    </source>
</evidence>
<evidence type="ECO:0000256" key="6">
    <source>
        <dbReference type="ARBA" id="ARBA00023136"/>
    </source>
</evidence>
<organism evidence="10 11">
    <name type="scientific">Methanobrevibacter oralis</name>
    <dbReference type="NCBI Taxonomy" id="66851"/>
    <lineage>
        <taxon>Archaea</taxon>
        <taxon>Methanobacteriati</taxon>
        <taxon>Methanobacteriota</taxon>
        <taxon>Methanomada group</taxon>
        <taxon>Methanobacteria</taxon>
        <taxon>Methanobacteriales</taxon>
        <taxon>Methanobacteriaceae</taxon>
        <taxon>Methanobrevibacter</taxon>
    </lineage>
</organism>
<reference evidence="11" key="1">
    <citation type="journal article" date="2016" name="Genome Announc.">
        <title>Draft Genome Sequences of Methanobrevibacter curvatus DSM11111, Methanobrevibacter cuticularis DSM11139, Methanobrevibacter filiformis DSM11501, and Methanobrevibacter oralis DSM7256.</title>
        <authorList>
            <person name="Poehlein A."/>
            <person name="Seedorf H."/>
        </authorList>
    </citation>
    <scope>NUCLEOTIDE SEQUENCE [LARGE SCALE GENOMIC DNA]</scope>
    <source>
        <strain evidence="11">DSM 7256 / JCM 30027 / ZR</strain>
    </source>
</reference>
<keyword evidence="4" id="KW-0964">Secreted</keyword>
<dbReference type="PANTHER" id="PTHR34819">
    <property type="entry name" value="LARGE CYSTEINE-RICH PERIPLASMIC PROTEIN OMCB"/>
    <property type="match status" value="1"/>
</dbReference>
<evidence type="ECO:0000313" key="11">
    <source>
        <dbReference type="Proteomes" id="UP000077428"/>
    </source>
</evidence>
<feature type="domain" description="DUF11" evidence="9">
    <location>
        <begin position="1214"/>
        <end position="1322"/>
    </location>
</feature>
<dbReference type="Pfam" id="PF01345">
    <property type="entry name" value="DUF11"/>
    <property type="match status" value="8"/>
</dbReference>
<sequence length="1621" mass="177369">MLEKDQKITIIKYIPLILSMFILVLLMTTFAIDEIHAVELNESSNEVGLLIKNEDKLENSQEKEILSTTYSSNGGTFTDIKNLISRAKAGDTINLNGNFYADKSDSPISVNKKLKFTSKNGAVLNGKGITRIMNLPLASTGTTLFNLKFINGNTKLAAGAILLGGNNLVIDKCVFNKNHAKNGGAIYSAYNSSRTLNLIIKNCNFTKNTALRGGGAVSAFGNNSKVINCIFDSNGATNKEGIIPYGGALQIGMDEKNIVERVSKCIFKNNYVSYNGNDPIAHGGAGCVRFGTTYEDCVFINNRANQGGALTFHSSGSIKNCKFYNNTAYCYGGALSTGFLIKNNKMNLNVNNCIFECNKAPLGGAVQLCGLNVNMNNNTFNRNKASKNGGAINIEATTVKIDKSKFNNNIANVNGGAIFIIGNNTFIKNSVFIANSAIPDKLKLDDGLGGAIYVNSTLAEVSYNIFNFNTARNGSAVYYDKYGDKLSLINNEMFQNQAWVYKLPIYARNIYYGDVEEISSIIHGGNNIADYDNLAVSNAIYNAAKNSNIVINGQNPVSGATNTGEIYQDDREYNMDILLSVTHEDGTLVYNNTLKSSYLGKVDIALDDLKVGKYYVKAQHFEDTYYKGITNVTSFIVSAKVDNEINKSTERENYNFEEIVIWTLNFTNNGPCNASGVLVHDVLPEGLIWISDDSEGKYDSKTGILTIGDFAIGERIVVNILTVINKTGKIINRANITANEYDFNLSNNNDEVVIVVNPACDVDIIKTVNNSLPNYGDIVKWTLVITNHGPDVAHDVIVSDILPNGLILINSTGSFDVPILNVGESVVIEFITKVNKTGLIENNASVSLNEFDHDLSNNNDSEIIKVNPACDLEIVKSSSVSQANYKDIIKWTIKVSNNGPDNATGVKIIDILPNGLIYLNSTENYENNTFNIGNLAIGESISIDIFCKVNVTGNITNWVNVSGNEYDFNLDNNKDSASIYISPASDIAVTKTVNETDVNFGDLVKWVINVTNNGPDVAHNIVINDEIPDSLIVISNNGGFNIDKLDVGKSVILEIITKVNKTGVIENEVSVTAQEFDYNLENNQDNDFTSVNASADVQIIKTVNETSPNYGDLVKWKITISNNGPNKATGVYVEDRLPEGLVLVEYYASKGSYENGIWSGCCLENGEEEYLELICLVNKTGQLINIVTIYENEYDPNLKNNNDSEIIDVPPACDISVTKEVNNKTPFYGDKITWIITITNNGPNTASDVVVNDDLPSGLILTNYTASKGTYNKGIWSINSLNKGESQILTITCIINELGETTNFVDATANEYDWNLSNNYANELINTDPICDLSIEKLVNQTNPNYLDLVKWVLIITNNGPNNASDVVVCDTLPNGLELISCDGNYDGEFINVGQLNVGDRKEFEIICKVTKTGKITNTASIACNEEDSNLDNNYAEKSIDVPPAADLAITKTVTKFKYKKGDLIEYFIKLTNKGPNDAKNIKVKEILESPLILKSFKVSKGDFNQKTNIWSINKLAAGGEADLKIKALANKSGVFKNEVQVTSDNYDPDLENNNDSVEVNVSESPNKTSKKVNLDKKSIFKPKTAYKNVMALTTANPIAIFLCCILASLVFSSGNLFKRR</sequence>
<keyword evidence="5" id="KW-0732">Signal</keyword>
<dbReference type="PATRIC" id="fig|66851.6.peg.1320"/>
<dbReference type="InterPro" id="IPR006626">
    <property type="entry name" value="PbH1"/>
</dbReference>
<feature type="transmembrane region" description="Helical" evidence="8">
    <location>
        <begin position="1599"/>
        <end position="1618"/>
    </location>
</feature>
<dbReference type="Gene3D" id="2.160.20.10">
    <property type="entry name" value="Single-stranded right-handed beta-helix, Pectin lyase-like"/>
    <property type="match status" value="1"/>
</dbReference>
<dbReference type="Pfam" id="PF02415">
    <property type="entry name" value="Chlam_PMP"/>
    <property type="match status" value="1"/>
</dbReference>
<keyword evidence="11" id="KW-1185">Reference proteome</keyword>
<dbReference type="InterPro" id="IPR011050">
    <property type="entry name" value="Pectin_lyase_fold/virulence"/>
</dbReference>
<dbReference type="InterPro" id="IPR003368">
    <property type="entry name" value="POMP_repeat"/>
</dbReference>
<dbReference type="NCBIfam" id="TIGR01376">
    <property type="entry name" value="POMP_repeat"/>
    <property type="match status" value="1"/>
</dbReference>
<evidence type="ECO:0000256" key="3">
    <source>
        <dbReference type="ARBA" id="ARBA00004613"/>
    </source>
</evidence>
<feature type="domain" description="DUF11" evidence="9">
    <location>
        <begin position="1096"/>
        <end position="1204"/>
    </location>
</feature>
<dbReference type="PANTHER" id="PTHR34819:SF3">
    <property type="entry name" value="CELL SURFACE PROTEIN"/>
    <property type="match status" value="1"/>
</dbReference>
<dbReference type="EMBL" id="LWMU01000070">
    <property type="protein sequence ID" value="KZX12463.1"/>
    <property type="molecule type" value="Genomic_DNA"/>
</dbReference>
<feature type="transmembrane region" description="Helical" evidence="8">
    <location>
        <begin position="12"/>
        <end position="32"/>
    </location>
</feature>
<dbReference type="InterPro" id="IPR012334">
    <property type="entry name" value="Pectin_lyas_fold"/>
</dbReference>
<dbReference type="Gene3D" id="2.60.40.3080">
    <property type="match status" value="4"/>
</dbReference>
<keyword evidence="8" id="KW-0812">Transmembrane</keyword>
<evidence type="ECO:0000256" key="5">
    <source>
        <dbReference type="ARBA" id="ARBA00022729"/>
    </source>
</evidence>
<evidence type="ECO:0000256" key="4">
    <source>
        <dbReference type="ARBA" id="ARBA00022525"/>
    </source>
</evidence>
<evidence type="ECO:0000313" key="10">
    <source>
        <dbReference type="EMBL" id="KZX12463.1"/>
    </source>
</evidence>